<dbReference type="GO" id="GO:0009236">
    <property type="term" value="P:cobalamin biosynthetic process"/>
    <property type="evidence" value="ECO:0007669"/>
    <property type="project" value="UniProtKB-UniRule"/>
</dbReference>
<dbReference type="Gene3D" id="3.40.50.300">
    <property type="entry name" value="P-loop containing nucleotide triphosphate hydrolases"/>
    <property type="match status" value="1"/>
</dbReference>
<dbReference type="EMBL" id="AQQY01000002">
    <property type="protein sequence ID" value="KCV82850.1"/>
    <property type="molecule type" value="Genomic_DNA"/>
</dbReference>
<dbReference type="PATRIC" id="fig|1461693.3.peg.929"/>
<evidence type="ECO:0000313" key="11">
    <source>
        <dbReference type="Proteomes" id="UP000024836"/>
    </source>
</evidence>
<dbReference type="NCBIfam" id="NF001989">
    <property type="entry name" value="PRK00784.1"/>
    <property type="match status" value="1"/>
</dbReference>
<feature type="active site" description="Nucleophile" evidence="7">
    <location>
        <position position="330"/>
    </location>
</feature>
<dbReference type="InterPro" id="IPR033949">
    <property type="entry name" value="CobQ_GATase1"/>
</dbReference>
<dbReference type="UniPathway" id="UPA00148"/>
<dbReference type="RefSeq" id="WP_035248700.1">
    <property type="nucleotide sequence ID" value="NZ_AQQY01000002.1"/>
</dbReference>
<comment type="pathway">
    <text evidence="1 7">Cofactor biosynthesis; adenosylcobalamin biosynthesis.</text>
</comment>
<evidence type="ECO:0000256" key="1">
    <source>
        <dbReference type="ARBA" id="ARBA00004953"/>
    </source>
</evidence>
<dbReference type="InterPro" id="IPR047045">
    <property type="entry name" value="CobQ_N"/>
</dbReference>
<dbReference type="Pfam" id="PF07685">
    <property type="entry name" value="GATase_3"/>
    <property type="match status" value="1"/>
</dbReference>
<gene>
    <name evidence="7" type="primary">cobQ</name>
    <name evidence="10" type="ORF">ATO10_04552</name>
</gene>
<dbReference type="AlphaFoldDB" id="A0A058ZNP9"/>
<evidence type="ECO:0000256" key="5">
    <source>
        <dbReference type="ARBA" id="ARBA00022962"/>
    </source>
</evidence>
<dbReference type="InterPro" id="IPR004459">
    <property type="entry name" value="CobQ_synth"/>
</dbReference>
<evidence type="ECO:0000259" key="9">
    <source>
        <dbReference type="Pfam" id="PF07685"/>
    </source>
</evidence>
<comment type="caution">
    <text evidence="10">The sequence shown here is derived from an EMBL/GenBank/DDBJ whole genome shotgun (WGS) entry which is preliminary data.</text>
</comment>
<dbReference type="GO" id="GO:0015420">
    <property type="term" value="F:ABC-type vitamin B12 transporter activity"/>
    <property type="evidence" value="ECO:0007669"/>
    <property type="project" value="UniProtKB-UniRule"/>
</dbReference>
<evidence type="ECO:0000256" key="7">
    <source>
        <dbReference type="HAMAP-Rule" id="MF_00028"/>
    </source>
</evidence>
<dbReference type="SUPFAM" id="SSF52540">
    <property type="entry name" value="P-loop containing nucleoside triphosphate hydrolases"/>
    <property type="match status" value="1"/>
</dbReference>
<dbReference type="SUPFAM" id="SSF52317">
    <property type="entry name" value="Class I glutamine amidotransferase-like"/>
    <property type="match status" value="1"/>
</dbReference>
<organism evidence="10 11">
    <name type="scientific">Actibacterium atlanticum</name>
    <dbReference type="NCBI Taxonomy" id="1461693"/>
    <lineage>
        <taxon>Bacteria</taxon>
        <taxon>Pseudomonadati</taxon>
        <taxon>Pseudomonadota</taxon>
        <taxon>Alphaproteobacteria</taxon>
        <taxon>Rhodobacterales</taxon>
        <taxon>Roseobacteraceae</taxon>
        <taxon>Actibacterium</taxon>
    </lineage>
</organism>
<sequence>MPALMLQGTGSNVGKSMLVAGLCRAAQRRGLRVAPFKPQNMSNNAAVTSDGGEIGRAQALQALACGLEPHTDMNPVLLKPETDVGSQVVVQGKRLTTAKAREYAKLKPQLMDAVLDSFNRLKAAHDLVIVEGAGSPAEVNLRKGDIANMGFARAADVPVILVGDIDRGGVIAQIVGTQAVIDPADAALIRGFAINKFRGDPSLFDDGYALIEQCTGWRGFGVAPWFADAWKLPAEDALDIAGPTGTDGLHIVCLRLSRIANFDDLDPLVQEPGVRLTMLAAGEAIPGDTDLVIIPGSKSTRGDLAFLRAQGWDIDLQAHLRRGGHVLGICGGYQMLGRLISDPDGLEGPAGTDEGLGLLDIDTTMTADKRLTQVTATHAASGNPFSGYEIHIGRSDGPDRARPFAHVDGQPEGAISADGRVTGSYLHGMFSDDAFRAAWLAGFGVQAAQSSYGDTVESTLDALADHLEQHLDVDGLLARAR</sequence>
<dbReference type="PANTHER" id="PTHR21343:SF1">
    <property type="entry name" value="COBYRIC ACID SYNTHASE"/>
    <property type="match status" value="1"/>
</dbReference>
<proteinExistence type="inferred from homology"/>
<feature type="domain" description="CobB/CobQ-like glutamine amidotransferase" evidence="9">
    <location>
        <begin position="251"/>
        <end position="434"/>
    </location>
</feature>
<dbReference type="InterPro" id="IPR011698">
    <property type="entry name" value="GATase_3"/>
</dbReference>
<evidence type="ECO:0000256" key="2">
    <source>
        <dbReference type="ARBA" id="ARBA00006205"/>
    </source>
</evidence>
<keyword evidence="11" id="KW-1185">Reference proteome</keyword>
<dbReference type="PROSITE" id="PS51274">
    <property type="entry name" value="GATASE_COBBQ"/>
    <property type="match status" value="1"/>
</dbReference>
<dbReference type="Pfam" id="PF01656">
    <property type="entry name" value="CbiA"/>
    <property type="match status" value="1"/>
</dbReference>
<dbReference type="CDD" id="cd01750">
    <property type="entry name" value="GATase1_CobQ"/>
    <property type="match status" value="1"/>
</dbReference>
<dbReference type="Gene3D" id="3.40.50.880">
    <property type="match status" value="1"/>
</dbReference>
<dbReference type="InterPro" id="IPR002586">
    <property type="entry name" value="CobQ/CobB/MinD/ParA_Nub-bd_dom"/>
</dbReference>
<dbReference type="OrthoDB" id="9808302at2"/>
<dbReference type="InterPro" id="IPR027417">
    <property type="entry name" value="P-loop_NTPase"/>
</dbReference>
<dbReference type="HAMAP" id="MF_00028">
    <property type="entry name" value="CobQ"/>
    <property type="match status" value="1"/>
</dbReference>
<feature type="domain" description="CobQ/CobB/MinD/ParA nucleotide binding" evidence="8">
    <location>
        <begin position="5"/>
        <end position="236"/>
    </location>
</feature>
<evidence type="ECO:0000256" key="4">
    <source>
        <dbReference type="ARBA" id="ARBA00022573"/>
    </source>
</evidence>
<keyword evidence="4 7" id="KW-0169">Cobalamin biosynthesis</keyword>
<dbReference type="InterPro" id="IPR029062">
    <property type="entry name" value="Class_I_gatase-like"/>
</dbReference>
<comment type="function">
    <text evidence="6 7">Catalyzes amidations at positions B, D, E, and G on adenosylcobyrinic A,C-diamide. NH(2) groups are provided by glutamine, and one molecule of ATP is hydrogenolyzed for each amidation.</text>
</comment>
<accession>A0A058ZNP9</accession>
<evidence type="ECO:0000256" key="6">
    <source>
        <dbReference type="ARBA" id="ARBA00025166"/>
    </source>
</evidence>
<evidence type="ECO:0000259" key="8">
    <source>
        <dbReference type="Pfam" id="PF01656"/>
    </source>
</evidence>
<name>A0A058ZNP9_9RHOB</name>
<reference evidence="10 11" key="1">
    <citation type="submission" date="2013-04" db="EMBL/GenBank/DDBJ databases">
        <title>Shimia sp. 22II-S11-Z10 Genome Sequencing.</title>
        <authorList>
            <person name="Lai Q."/>
            <person name="Li G."/>
            <person name="Shao Z."/>
        </authorList>
    </citation>
    <scope>NUCLEOTIDE SEQUENCE [LARGE SCALE GENOMIC DNA]</scope>
    <source>
        <strain evidence="11">22II-S11-Z10</strain>
    </source>
</reference>
<evidence type="ECO:0000313" key="10">
    <source>
        <dbReference type="EMBL" id="KCV82850.1"/>
    </source>
</evidence>
<dbReference type="STRING" id="1461693.ATO10_04552"/>
<dbReference type="Proteomes" id="UP000024836">
    <property type="component" value="Unassembled WGS sequence"/>
</dbReference>
<dbReference type="NCBIfam" id="TIGR00313">
    <property type="entry name" value="cobQ"/>
    <property type="match status" value="1"/>
</dbReference>
<comment type="similarity">
    <text evidence="2 7">Belongs to the CobB/CobQ family. CobQ subfamily.</text>
</comment>
<dbReference type="PANTHER" id="PTHR21343">
    <property type="entry name" value="DETHIOBIOTIN SYNTHETASE"/>
    <property type="match status" value="1"/>
</dbReference>
<feature type="active site" evidence="7">
    <location>
        <position position="427"/>
    </location>
</feature>
<evidence type="ECO:0000256" key="3">
    <source>
        <dbReference type="ARBA" id="ARBA00019833"/>
    </source>
</evidence>
<dbReference type="CDD" id="cd05389">
    <property type="entry name" value="CobQ_N"/>
    <property type="match status" value="1"/>
</dbReference>
<keyword evidence="5 7" id="KW-0315">Glutamine amidotransferase</keyword>
<dbReference type="eggNOG" id="COG1492">
    <property type="taxonomic scope" value="Bacteria"/>
</dbReference>
<protein>
    <recommendedName>
        <fullName evidence="3 7">Cobyric acid synthase</fullName>
    </recommendedName>
</protein>
<dbReference type="GO" id="GO:0003824">
    <property type="term" value="F:catalytic activity"/>
    <property type="evidence" value="ECO:0007669"/>
    <property type="project" value="InterPro"/>
</dbReference>